<evidence type="ECO:0000313" key="2">
    <source>
        <dbReference type="EMBL" id="HCE16227.1"/>
    </source>
</evidence>
<dbReference type="STRING" id="229919.GCA_001050195_02369"/>
<keyword evidence="1" id="KW-0812">Transmembrane</keyword>
<keyword evidence="1" id="KW-1133">Transmembrane helix</keyword>
<feature type="transmembrane region" description="Helical" evidence="1">
    <location>
        <begin position="71"/>
        <end position="87"/>
    </location>
</feature>
<keyword evidence="1" id="KW-0472">Membrane</keyword>
<dbReference type="EMBL" id="DPBP01000001">
    <property type="protein sequence ID" value="HCE16227.1"/>
    <property type="molecule type" value="Genomic_DNA"/>
</dbReference>
<evidence type="ECO:0000256" key="1">
    <source>
        <dbReference type="SAM" id="Phobius"/>
    </source>
</evidence>
<feature type="transmembrane region" description="Helical" evidence="1">
    <location>
        <begin position="12"/>
        <end position="32"/>
    </location>
</feature>
<evidence type="ECO:0000313" key="3">
    <source>
        <dbReference type="Proteomes" id="UP000264141"/>
    </source>
</evidence>
<organism evidence="2 3">
    <name type="scientific">Anaerolinea thermolimosa</name>
    <dbReference type="NCBI Taxonomy" id="229919"/>
    <lineage>
        <taxon>Bacteria</taxon>
        <taxon>Bacillati</taxon>
        <taxon>Chloroflexota</taxon>
        <taxon>Anaerolineae</taxon>
        <taxon>Anaerolineales</taxon>
        <taxon>Anaerolineaceae</taxon>
        <taxon>Anaerolinea</taxon>
    </lineage>
</organism>
<comment type="caution">
    <text evidence="2">The sequence shown here is derived from an EMBL/GenBank/DDBJ whole genome shotgun (WGS) entry which is preliminary data.</text>
</comment>
<reference evidence="2 3" key="1">
    <citation type="journal article" date="2018" name="Nat. Biotechnol.">
        <title>A standardized bacterial taxonomy based on genome phylogeny substantially revises the tree of life.</title>
        <authorList>
            <person name="Parks D.H."/>
            <person name="Chuvochina M."/>
            <person name="Waite D.W."/>
            <person name="Rinke C."/>
            <person name="Skarshewski A."/>
            <person name="Chaumeil P.A."/>
            <person name="Hugenholtz P."/>
        </authorList>
    </citation>
    <scope>NUCLEOTIDE SEQUENCE [LARGE SCALE GENOMIC DNA]</scope>
    <source>
        <strain evidence="2">UBA8781</strain>
    </source>
</reference>
<proteinExistence type="predicted"/>
<accession>A0A3D1JD99</accession>
<protein>
    <submittedName>
        <fullName evidence="2">Uncharacterized protein</fullName>
    </submittedName>
</protein>
<feature type="transmembrane region" description="Helical" evidence="1">
    <location>
        <begin position="38"/>
        <end position="59"/>
    </location>
</feature>
<dbReference type="OrthoDB" id="166842at2"/>
<name>A0A3D1JD99_9CHLR</name>
<feature type="transmembrane region" description="Helical" evidence="1">
    <location>
        <begin position="99"/>
        <end position="118"/>
    </location>
</feature>
<gene>
    <name evidence="2" type="ORF">DEQ80_00040</name>
</gene>
<sequence length="208" mass="23127">MNIRRDLTSKFVDGLVPALILYLLNVLILMITSPLERFFGGTGLMIFVIGLVAVAMFSLQRSLWSRSSEVARAWYGMAGGLLGWWVIEASTFLENRSLFGLTSFVVLVMASLMTGLLWRPFLPLGARFFMASLLGLAGERVMIVFLHPFSGWSPVARLLYIGLGIGLIMALMGVMAWMFLFSERRIQRMGAALSMALLAIGVFYLFLP</sequence>
<dbReference type="AlphaFoldDB" id="A0A3D1JD99"/>
<feature type="transmembrane region" description="Helical" evidence="1">
    <location>
        <begin position="125"/>
        <end position="146"/>
    </location>
</feature>
<dbReference type="RefSeq" id="WP_062193901.1">
    <property type="nucleotide sequence ID" value="NZ_DF967965.1"/>
</dbReference>
<feature type="transmembrane region" description="Helical" evidence="1">
    <location>
        <begin position="158"/>
        <end position="182"/>
    </location>
</feature>
<dbReference type="Proteomes" id="UP000264141">
    <property type="component" value="Unassembled WGS sequence"/>
</dbReference>
<feature type="transmembrane region" description="Helical" evidence="1">
    <location>
        <begin position="189"/>
        <end position="207"/>
    </location>
</feature>